<dbReference type="Proteomes" id="UP000509367">
    <property type="component" value="Chromosome"/>
</dbReference>
<proteinExistence type="predicted"/>
<sequence length="106" mass="11744">MASTYCVTFRVADQTVNGKTYNERRQSIIDAVRKEDLGYWEETTSFFLAESNLDTTTFGKTASAGLSAKHDMLAAFDPSDMSLAYFGAIDHPDVLASFFKTAKKLP</sequence>
<keyword evidence="2" id="KW-1185">Reference proteome</keyword>
<dbReference type="KEGG" id="orm:HTY61_09600"/>
<evidence type="ECO:0000313" key="2">
    <source>
        <dbReference type="Proteomes" id="UP000509367"/>
    </source>
</evidence>
<reference evidence="1 2" key="1">
    <citation type="submission" date="2020-06" db="EMBL/GenBank/DDBJ databases">
        <title>Oricola thermophila sp. nov. isolated from a tidal sediments.</title>
        <authorList>
            <person name="Kwon K.K."/>
            <person name="Yang S.-H."/>
            <person name="Park M.-J."/>
        </authorList>
    </citation>
    <scope>NUCLEOTIDE SEQUENCE [LARGE SCALE GENOMIC DNA]</scope>
    <source>
        <strain evidence="1 2">MEBiC13590</strain>
    </source>
</reference>
<dbReference type="EMBL" id="CP054836">
    <property type="protein sequence ID" value="QKV18684.1"/>
    <property type="molecule type" value="Genomic_DNA"/>
</dbReference>
<protein>
    <submittedName>
        <fullName evidence="1">Uncharacterized protein</fullName>
    </submittedName>
</protein>
<gene>
    <name evidence="1" type="ORF">HTY61_09600</name>
</gene>
<dbReference type="AlphaFoldDB" id="A0A6N1VCU4"/>
<name>A0A6N1VCU4_9HYPH</name>
<accession>A0A6N1VCU4</accession>
<dbReference type="RefSeq" id="WP_175276577.1">
    <property type="nucleotide sequence ID" value="NZ_CP054836.1"/>
</dbReference>
<evidence type="ECO:0000313" key="1">
    <source>
        <dbReference type="EMBL" id="QKV18684.1"/>
    </source>
</evidence>
<organism evidence="1 2">
    <name type="scientific">Oricola thermophila</name>
    <dbReference type="NCBI Taxonomy" id="2742145"/>
    <lineage>
        <taxon>Bacteria</taxon>
        <taxon>Pseudomonadati</taxon>
        <taxon>Pseudomonadota</taxon>
        <taxon>Alphaproteobacteria</taxon>
        <taxon>Hyphomicrobiales</taxon>
        <taxon>Ahrensiaceae</taxon>
        <taxon>Oricola</taxon>
    </lineage>
</organism>